<proteinExistence type="predicted"/>
<sequence length="64" mass="7375">MKIRLNPEAVEQLTSIMDRMGYTSPTHVMQVMISSTYNKLIKNANKHTSPIREDKHGNQSSKRM</sequence>
<name>A0A5E6R9D2_PSEFL</name>
<gene>
    <name evidence="2" type="ORF">PS645_01474</name>
</gene>
<dbReference type="EMBL" id="CABVGX010000008">
    <property type="protein sequence ID" value="VVM65029.1"/>
    <property type="molecule type" value="Genomic_DNA"/>
</dbReference>
<accession>A0A5E6R9D2</accession>
<feature type="region of interest" description="Disordered" evidence="1">
    <location>
        <begin position="43"/>
        <end position="64"/>
    </location>
</feature>
<reference evidence="2 3" key="1">
    <citation type="submission" date="2019-09" db="EMBL/GenBank/DDBJ databases">
        <authorList>
            <person name="Chandra G."/>
            <person name="Truman W A."/>
        </authorList>
    </citation>
    <scope>NUCLEOTIDE SEQUENCE [LARGE SCALE GENOMIC DNA]</scope>
    <source>
        <strain evidence="2">PS645</strain>
    </source>
</reference>
<organism evidence="2 3">
    <name type="scientific">Pseudomonas fluorescens</name>
    <dbReference type="NCBI Taxonomy" id="294"/>
    <lineage>
        <taxon>Bacteria</taxon>
        <taxon>Pseudomonadati</taxon>
        <taxon>Pseudomonadota</taxon>
        <taxon>Gammaproteobacteria</taxon>
        <taxon>Pseudomonadales</taxon>
        <taxon>Pseudomonadaceae</taxon>
        <taxon>Pseudomonas</taxon>
    </lineage>
</organism>
<protein>
    <submittedName>
        <fullName evidence="2">Uncharacterized protein</fullName>
    </submittedName>
</protein>
<dbReference type="AlphaFoldDB" id="A0A5E6R9D2"/>
<evidence type="ECO:0000313" key="3">
    <source>
        <dbReference type="Proteomes" id="UP000325607"/>
    </source>
</evidence>
<evidence type="ECO:0000256" key="1">
    <source>
        <dbReference type="SAM" id="MobiDB-lite"/>
    </source>
</evidence>
<evidence type="ECO:0000313" key="2">
    <source>
        <dbReference type="EMBL" id="VVM65029.1"/>
    </source>
</evidence>
<dbReference type="Proteomes" id="UP000325607">
    <property type="component" value="Unassembled WGS sequence"/>
</dbReference>